<dbReference type="InterPro" id="IPR036853">
    <property type="entry name" value="Ribosomal_uL14_sf"/>
</dbReference>
<evidence type="ECO:0000256" key="1">
    <source>
        <dbReference type="ARBA" id="ARBA00010745"/>
    </source>
</evidence>
<dbReference type="PANTHER" id="PTHR11761:SF3">
    <property type="entry name" value="LARGE RIBOSOMAL SUBUNIT PROTEIN UL14M"/>
    <property type="match status" value="1"/>
</dbReference>
<dbReference type="GO" id="GO:0003735">
    <property type="term" value="F:structural constituent of ribosome"/>
    <property type="evidence" value="ECO:0007669"/>
    <property type="project" value="InterPro"/>
</dbReference>
<dbReference type="Pfam" id="PF00238">
    <property type="entry name" value="Ribosomal_L14"/>
    <property type="match status" value="1"/>
</dbReference>
<dbReference type="HAMAP" id="MF_01367">
    <property type="entry name" value="Ribosomal_uL14"/>
    <property type="match status" value="1"/>
</dbReference>
<geneLocation type="mitochondrion" evidence="5"/>
<dbReference type="GeneID" id="63062107"/>
<dbReference type="SMART" id="SM01374">
    <property type="entry name" value="Ribosomal_L14"/>
    <property type="match status" value="1"/>
</dbReference>
<reference evidence="5" key="1">
    <citation type="journal article" date="2020" name="BMC Evol. Biol.">
        <title>Potential causes and consequences of rapid mitochondrial genome evolution in thermoacidophilic Galdieria (Rhodophyta).</title>
        <authorList>
            <person name="Cho C.H."/>
            <person name="Park S.I."/>
            <person name="Ciniglia C."/>
            <person name="Yang E.C."/>
            <person name="Graf L."/>
            <person name="Bhattacharya D."/>
            <person name="Yoon H.S."/>
        </authorList>
    </citation>
    <scope>NUCLEOTIDE SEQUENCE</scope>
</reference>
<dbReference type="EMBL" id="MT270117">
    <property type="protein sequence ID" value="QNR39816.1"/>
    <property type="molecule type" value="Genomic_DNA"/>
</dbReference>
<name>A0A7H0WB87_9RHOD</name>
<evidence type="ECO:0000256" key="2">
    <source>
        <dbReference type="ARBA" id="ARBA00022980"/>
    </source>
</evidence>
<keyword evidence="5" id="KW-0496">Mitochondrion</keyword>
<evidence type="ECO:0000256" key="3">
    <source>
        <dbReference type="ARBA" id="ARBA00023274"/>
    </source>
</evidence>
<dbReference type="RefSeq" id="YP_010007635.1">
    <property type="nucleotide sequence ID" value="NC_053319.1"/>
</dbReference>
<dbReference type="GO" id="GO:0070180">
    <property type="term" value="F:large ribosomal subunit rRNA binding"/>
    <property type="evidence" value="ECO:0007669"/>
    <property type="project" value="TreeGrafter"/>
</dbReference>
<dbReference type="InterPro" id="IPR005745">
    <property type="entry name" value="Ribosomal_uL14_bac-type"/>
</dbReference>
<accession>A0A7H0WB87</accession>
<dbReference type="PANTHER" id="PTHR11761">
    <property type="entry name" value="50S/60S RIBOSOMAL PROTEIN L14/L23"/>
    <property type="match status" value="1"/>
</dbReference>
<comment type="similarity">
    <text evidence="1 4">Belongs to the universal ribosomal protein uL14 family.</text>
</comment>
<dbReference type="GO" id="GO:0006412">
    <property type="term" value="P:translation"/>
    <property type="evidence" value="ECO:0007669"/>
    <property type="project" value="InterPro"/>
</dbReference>
<dbReference type="Gene3D" id="2.40.150.20">
    <property type="entry name" value="Ribosomal protein L14"/>
    <property type="match status" value="1"/>
</dbReference>
<evidence type="ECO:0000313" key="5">
    <source>
        <dbReference type="EMBL" id="QNR39816.1"/>
    </source>
</evidence>
<dbReference type="AlphaFoldDB" id="A0A7H0WB87"/>
<dbReference type="InterPro" id="IPR000218">
    <property type="entry name" value="Ribosomal_uL14"/>
</dbReference>
<evidence type="ECO:0000256" key="4">
    <source>
        <dbReference type="RuleBase" id="RU003949"/>
    </source>
</evidence>
<dbReference type="NCBIfam" id="TIGR01067">
    <property type="entry name" value="rplN_bact"/>
    <property type="match status" value="1"/>
</dbReference>
<protein>
    <submittedName>
        <fullName evidence="5">50S ribosomal protein L14</fullName>
    </submittedName>
</protein>
<keyword evidence="2 4" id="KW-0689">Ribosomal protein</keyword>
<dbReference type="CDD" id="cd00337">
    <property type="entry name" value="Ribosomal_uL14"/>
    <property type="match status" value="1"/>
</dbReference>
<dbReference type="GO" id="GO:0005762">
    <property type="term" value="C:mitochondrial large ribosomal subunit"/>
    <property type="evidence" value="ECO:0007669"/>
    <property type="project" value="TreeGrafter"/>
</dbReference>
<keyword evidence="3 4" id="KW-0687">Ribonucleoprotein</keyword>
<sequence>MIHSQTSLNVLDNSGAKKVKCVQLLGNGPPSHACPGDTVVVSIRKVSSKNVSSPSKRVKVTRGGLHYAVLVRSTKENHSETGTWTRFGDNAVVLVNEAGSPYGTRVRGPISGELRSRNRMKIMSLTYETP</sequence>
<dbReference type="SUPFAM" id="SSF50193">
    <property type="entry name" value="Ribosomal protein L14"/>
    <property type="match status" value="1"/>
</dbReference>
<organism evidence="5">
    <name type="scientific">Cavernulicola chilensis</name>
    <dbReference type="NCBI Taxonomy" id="3028028"/>
    <lineage>
        <taxon>Eukaryota</taxon>
        <taxon>Rhodophyta</taxon>
        <taxon>Bangiophyceae</taxon>
        <taxon>Cavernulicolales</taxon>
        <taxon>Cavernulicolaceae</taxon>
        <taxon>Cavernulicola</taxon>
    </lineage>
</organism>
<gene>
    <name evidence="5" type="primary">rpl14</name>
    <name evidence="5" type="ORF">CDCH_SybilCave_027</name>
</gene>
<proteinExistence type="inferred from homology"/>